<dbReference type="SFLD" id="SFLDS00029">
    <property type="entry name" value="Radical_SAM"/>
    <property type="match status" value="1"/>
</dbReference>
<dbReference type="Proteomes" id="UP001177295">
    <property type="component" value="Chromosome"/>
</dbReference>
<keyword evidence="5" id="KW-0408">Iron</keyword>
<dbReference type="SFLD" id="SFLDG01067">
    <property type="entry name" value="SPASM/twitch_domain_containing"/>
    <property type="match status" value="1"/>
</dbReference>
<sequence length="228" mass="25524">MVIGGVQKFSTVDDPGYVVAGLFTVGCNMRCGYCHNPELVLPEQYAGGIPEDEIFEFLESRRGKLDGVFISGGEPTMHDDLPDLIRRCKNMGFRVKLDTNGTHPDMLRDILVEGLVDFIAMDIKGPLSKYSQIAARPVNLDAIKESIRLIKTIDHEFRTTIVKGQLEVDDFEAVGELVDGAQRFALQYFLTGPTLVSPQFRDRVSFSPDEMEQAKQIMLRHVAECVVR</sequence>
<dbReference type="RefSeq" id="WP_376753740.1">
    <property type="nucleotide sequence ID" value="NZ_CP124550.1"/>
</dbReference>
<evidence type="ECO:0000256" key="1">
    <source>
        <dbReference type="ARBA" id="ARBA00001966"/>
    </source>
</evidence>
<dbReference type="SFLD" id="SFLDG01094">
    <property type="entry name" value="Uncharacterised_Radical_SAM_Su"/>
    <property type="match status" value="1"/>
</dbReference>
<dbReference type="CDD" id="cd01335">
    <property type="entry name" value="Radical_SAM"/>
    <property type="match status" value="1"/>
</dbReference>
<accession>A0ABY8WVB4</accession>
<dbReference type="InterPro" id="IPR058240">
    <property type="entry name" value="rSAM_sf"/>
</dbReference>
<feature type="domain" description="Radical SAM core" evidence="7">
    <location>
        <begin position="13"/>
        <end position="228"/>
    </location>
</feature>
<dbReference type="Gene3D" id="3.20.20.70">
    <property type="entry name" value="Aldolase class I"/>
    <property type="match status" value="1"/>
</dbReference>
<evidence type="ECO:0000256" key="2">
    <source>
        <dbReference type="ARBA" id="ARBA00022485"/>
    </source>
</evidence>
<evidence type="ECO:0000256" key="6">
    <source>
        <dbReference type="ARBA" id="ARBA00023014"/>
    </source>
</evidence>
<keyword evidence="4" id="KW-0479">Metal-binding</keyword>
<keyword evidence="9" id="KW-1185">Reference proteome</keyword>
<dbReference type="NCBIfam" id="TIGR02495">
    <property type="entry name" value="NrdG2"/>
    <property type="match status" value="1"/>
</dbReference>
<evidence type="ECO:0000256" key="3">
    <source>
        <dbReference type="ARBA" id="ARBA00022691"/>
    </source>
</evidence>
<dbReference type="InterPro" id="IPR034457">
    <property type="entry name" value="Organic_radical-activating"/>
</dbReference>
<evidence type="ECO:0000256" key="5">
    <source>
        <dbReference type="ARBA" id="ARBA00023004"/>
    </source>
</evidence>
<organism evidence="8 9">
    <name type="scientific">Candidatus Southlakia epibionticum</name>
    <dbReference type="NCBI Taxonomy" id="3043284"/>
    <lineage>
        <taxon>Bacteria</taxon>
        <taxon>Candidatus Saccharimonadota</taxon>
        <taxon>Candidatus Saccharimonadia</taxon>
        <taxon>Candidatus Saccharimonadales</taxon>
        <taxon>Candidatus Saccharimonadaceae</taxon>
        <taxon>Candidatus Southlakia</taxon>
    </lineage>
</organism>
<proteinExistence type="predicted"/>
<evidence type="ECO:0000313" key="8">
    <source>
        <dbReference type="EMBL" id="WIO46199.1"/>
    </source>
</evidence>
<comment type="cofactor">
    <cofactor evidence="1">
        <name>[4Fe-4S] cluster</name>
        <dbReference type="ChEBI" id="CHEBI:49883"/>
    </cofactor>
</comment>
<dbReference type="EMBL" id="CP124550">
    <property type="protein sequence ID" value="WIO46199.1"/>
    <property type="molecule type" value="Genomic_DNA"/>
</dbReference>
<dbReference type="InterPro" id="IPR012840">
    <property type="entry name" value="NrdG2"/>
</dbReference>
<keyword evidence="2" id="KW-0004">4Fe-4S</keyword>
<dbReference type="Pfam" id="PF04055">
    <property type="entry name" value="Radical_SAM"/>
    <property type="match status" value="1"/>
</dbReference>
<dbReference type="PROSITE" id="PS51918">
    <property type="entry name" value="RADICAL_SAM"/>
    <property type="match status" value="1"/>
</dbReference>
<reference evidence="8 9" key="1">
    <citation type="journal article" date="2023" name="Cell">
        <title>Genetic manipulation of Patescibacteria provides mechanistic insights into microbial dark matter and the epibiotic lifestyle.</title>
        <authorList>
            <person name="Wang Y."/>
            <person name="Gallagher L.A."/>
            <person name="Andrade P.A."/>
            <person name="Liu A."/>
            <person name="Humphreys I.R."/>
            <person name="Turkarslan S."/>
            <person name="Cutler K.J."/>
            <person name="Arrieta-Ortiz M.L."/>
            <person name="Li Y."/>
            <person name="Radey M.C."/>
            <person name="McLean J.S."/>
            <person name="Cong Q."/>
            <person name="Baker D."/>
            <person name="Baliga N.S."/>
            <person name="Peterson S.B."/>
            <person name="Mougous J.D."/>
        </authorList>
    </citation>
    <scope>NUCLEOTIDE SEQUENCE [LARGE SCALE GENOMIC DNA]</scope>
    <source>
        <strain evidence="8 9">ML1</strain>
    </source>
</reference>
<keyword evidence="3" id="KW-0949">S-adenosyl-L-methionine</keyword>
<keyword evidence="6" id="KW-0411">Iron-sulfur</keyword>
<name>A0ABY8WVB4_9BACT</name>
<dbReference type="SUPFAM" id="SSF102114">
    <property type="entry name" value="Radical SAM enzymes"/>
    <property type="match status" value="1"/>
</dbReference>
<protein>
    <submittedName>
        <fullName evidence="8">Anaerobic ribonucleoside-triphosphate reductase activating protein</fullName>
    </submittedName>
</protein>
<dbReference type="InterPro" id="IPR013785">
    <property type="entry name" value="Aldolase_TIM"/>
</dbReference>
<dbReference type="PANTHER" id="PTHR30352:SF13">
    <property type="entry name" value="GLYCYL-RADICAL ENZYME ACTIVATING ENZYME YJJW-RELATED"/>
    <property type="match status" value="1"/>
</dbReference>
<evidence type="ECO:0000256" key="4">
    <source>
        <dbReference type="ARBA" id="ARBA00022723"/>
    </source>
</evidence>
<dbReference type="PANTHER" id="PTHR30352">
    <property type="entry name" value="PYRUVATE FORMATE-LYASE-ACTIVATING ENZYME"/>
    <property type="match status" value="1"/>
</dbReference>
<dbReference type="InterPro" id="IPR007197">
    <property type="entry name" value="rSAM"/>
</dbReference>
<gene>
    <name evidence="8" type="ORF">SEML1_0580</name>
</gene>
<evidence type="ECO:0000259" key="7">
    <source>
        <dbReference type="PROSITE" id="PS51918"/>
    </source>
</evidence>
<evidence type="ECO:0000313" key="9">
    <source>
        <dbReference type="Proteomes" id="UP001177295"/>
    </source>
</evidence>